<protein>
    <submittedName>
        <fullName evidence="2">2OG-Fe(II) oxygenase</fullName>
    </submittedName>
</protein>
<dbReference type="SUPFAM" id="SSF51197">
    <property type="entry name" value="Clavaminate synthase-like"/>
    <property type="match status" value="1"/>
</dbReference>
<dbReference type="InterPro" id="IPR037151">
    <property type="entry name" value="AlkB-like_sf"/>
</dbReference>
<dbReference type="GO" id="GO:0035516">
    <property type="term" value="F:broad specificity oxidative DNA demethylase activity"/>
    <property type="evidence" value="ECO:0007669"/>
    <property type="project" value="TreeGrafter"/>
</dbReference>
<evidence type="ECO:0000259" key="1">
    <source>
        <dbReference type="PROSITE" id="PS51471"/>
    </source>
</evidence>
<gene>
    <name evidence="2" type="ORF">mc_749</name>
</gene>
<dbReference type="InterPro" id="IPR032852">
    <property type="entry name" value="ALKBH2"/>
</dbReference>
<organism evidence="2 3">
    <name type="scientific">Moumouvirus australiensis</name>
    <dbReference type="NCBI Taxonomy" id="2109587"/>
    <lineage>
        <taxon>Viruses</taxon>
        <taxon>Varidnaviria</taxon>
        <taxon>Bamfordvirae</taxon>
        <taxon>Nucleocytoviricota</taxon>
        <taxon>Megaviricetes</taxon>
        <taxon>Imitervirales</taxon>
        <taxon>Mimiviridae</taxon>
        <taxon>Megamimivirinae</taxon>
        <taxon>Moumouvirus</taxon>
        <taxon>Moumouvirus australiense</taxon>
    </lineage>
</organism>
<dbReference type="InterPro" id="IPR005123">
    <property type="entry name" value="Oxoglu/Fe-dep_dioxygenase_dom"/>
</dbReference>
<keyword evidence="3" id="KW-1185">Reference proteome</keyword>
<dbReference type="PROSITE" id="PS51471">
    <property type="entry name" value="FE2OG_OXY"/>
    <property type="match status" value="1"/>
</dbReference>
<dbReference type="Pfam" id="PF13532">
    <property type="entry name" value="2OG-FeII_Oxy_2"/>
    <property type="match status" value="1"/>
</dbReference>
<dbReference type="GO" id="GO:0051747">
    <property type="term" value="F:cytosine C-5 DNA demethylase activity"/>
    <property type="evidence" value="ECO:0007669"/>
    <property type="project" value="TreeGrafter"/>
</dbReference>
<evidence type="ECO:0000313" key="2">
    <source>
        <dbReference type="EMBL" id="AVL95136.1"/>
    </source>
</evidence>
<dbReference type="GO" id="GO:0006307">
    <property type="term" value="P:DNA alkylation repair"/>
    <property type="evidence" value="ECO:0007669"/>
    <property type="project" value="TreeGrafter"/>
</dbReference>
<dbReference type="InterPro" id="IPR027450">
    <property type="entry name" value="AlkB-like"/>
</dbReference>
<accession>A0A2P1EMK1</accession>
<dbReference type="Gene3D" id="2.60.120.590">
    <property type="entry name" value="Alpha-ketoglutarate-dependent dioxygenase AlkB-like"/>
    <property type="match status" value="1"/>
</dbReference>
<name>A0A2P1EMK1_9VIRU</name>
<dbReference type="EMBL" id="MG807320">
    <property type="protein sequence ID" value="AVL95136.1"/>
    <property type="molecule type" value="Genomic_DNA"/>
</dbReference>
<evidence type="ECO:0000313" key="3">
    <source>
        <dbReference type="Proteomes" id="UP000289600"/>
    </source>
</evidence>
<reference evidence="3" key="1">
    <citation type="submission" date="2018-01" db="EMBL/GenBank/DDBJ databases">
        <title>Testimony of 'menage a trois' revealed by the proteome of Megavirus virophage.</title>
        <authorList>
            <person name="Jeudy S."/>
            <person name="Bertaux L."/>
            <person name="Alempic J.-M."/>
            <person name="Lartigue A."/>
            <person name="Legendre M."/>
            <person name="Philippe N."/>
            <person name="Beucher L."/>
            <person name="Biondi E."/>
            <person name="Juul S."/>
            <person name="Turner D."/>
            <person name="Coute Y."/>
            <person name="Claverie J.-M."/>
            <person name="Abergel C."/>
        </authorList>
    </citation>
    <scope>NUCLEOTIDE SEQUENCE [LARGE SCALE GENOMIC DNA]</scope>
</reference>
<proteinExistence type="predicted"/>
<dbReference type="PANTHER" id="PTHR31573">
    <property type="entry name" value="ALPHA-KETOGLUTARATE-DEPENDENT DIOXYGENASE ALKB HOMOLOG 2"/>
    <property type="match status" value="1"/>
</dbReference>
<sequence length="199" mass="23345">MENAIVLYNPQYIDKIESEKIFDSISDLFKNESRKKVFDKHNFEYTLKRKTMVFVDKDVDKNIVPKIWGDNVKIMDFTPELFNIKRKLETELNFKFNICLANYYNTGKNSIGWHSDNEEKGSTSCIASFSFGSERLFSFRKKNSGDISLSLKLNNGSLLVMGSGCQENYEHSLRNDKTCHEPRLNLTFRLFDSERYFNH</sequence>
<dbReference type="PANTHER" id="PTHR31573:SF1">
    <property type="entry name" value="DNA OXIDATIVE DEMETHYLASE ALKBH2"/>
    <property type="match status" value="1"/>
</dbReference>
<feature type="domain" description="Fe2OG dioxygenase" evidence="1">
    <location>
        <begin position="95"/>
        <end position="192"/>
    </location>
</feature>
<dbReference type="Proteomes" id="UP000289600">
    <property type="component" value="Segment"/>
</dbReference>
<dbReference type="GO" id="GO:0008198">
    <property type="term" value="F:ferrous iron binding"/>
    <property type="evidence" value="ECO:0007669"/>
    <property type="project" value="TreeGrafter"/>
</dbReference>